<evidence type="ECO:0000256" key="8">
    <source>
        <dbReference type="ARBA" id="ARBA00023170"/>
    </source>
</evidence>
<feature type="compositionally biased region" description="Acidic residues" evidence="11">
    <location>
        <begin position="85"/>
        <end position="99"/>
    </location>
</feature>
<evidence type="ECO:0000256" key="6">
    <source>
        <dbReference type="ARBA" id="ARBA00022989"/>
    </source>
</evidence>
<feature type="compositionally biased region" description="Gly residues" evidence="11">
    <location>
        <begin position="527"/>
        <end position="547"/>
    </location>
</feature>
<dbReference type="EMBL" id="JBHFQA010000011">
    <property type="protein sequence ID" value="KAL2091287.1"/>
    <property type="molecule type" value="Genomic_DNA"/>
</dbReference>
<keyword evidence="7 12" id="KW-0472">Membrane</keyword>
<evidence type="ECO:0000256" key="2">
    <source>
        <dbReference type="ARBA" id="ARBA00004479"/>
    </source>
</evidence>
<reference evidence="15 16" key="1">
    <citation type="submission" date="2024-09" db="EMBL/GenBank/DDBJ databases">
        <title>A chromosome-level genome assembly of Gray's grenadier anchovy, Coilia grayii.</title>
        <authorList>
            <person name="Fu Z."/>
        </authorList>
    </citation>
    <scope>NUCLEOTIDE SEQUENCE [LARGE SCALE GENOMIC DNA]</scope>
    <source>
        <strain evidence="15">G4</strain>
        <tissue evidence="15">Muscle</tissue>
    </source>
</reference>
<evidence type="ECO:0000256" key="11">
    <source>
        <dbReference type="SAM" id="MobiDB-lite"/>
    </source>
</evidence>
<dbReference type="Pfam" id="PF15037">
    <property type="entry name" value="IL17_R_N"/>
    <property type="match status" value="1"/>
</dbReference>
<comment type="caution">
    <text evidence="15">The sequence shown here is derived from an EMBL/GenBank/DDBJ whole genome shotgun (WGS) entry which is preliminary data.</text>
</comment>
<gene>
    <name evidence="15" type="ORF">ACEWY4_013550</name>
</gene>
<dbReference type="GO" id="GO:0005886">
    <property type="term" value="C:plasma membrane"/>
    <property type="evidence" value="ECO:0007669"/>
    <property type="project" value="UniProtKB-SubCell"/>
</dbReference>
<evidence type="ECO:0000256" key="12">
    <source>
        <dbReference type="SAM" id="Phobius"/>
    </source>
</evidence>
<feature type="domain" description="SEFIR" evidence="14">
    <location>
        <begin position="442"/>
        <end position="621"/>
    </location>
</feature>
<keyword evidence="16" id="KW-1185">Reference proteome</keyword>
<evidence type="ECO:0000256" key="5">
    <source>
        <dbReference type="ARBA" id="ARBA00022729"/>
    </source>
</evidence>
<evidence type="ECO:0000259" key="14">
    <source>
        <dbReference type="PROSITE" id="PS51534"/>
    </source>
</evidence>
<dbReference type="PROSITE" id="PS51534">
    <property type="entry name" value="SEFIR"/>
    <property type="match status" value="1"/>
</dbReference>
<evidence type="ECO:0000313" key="15">
    <source>
        <dbReference type="EMBL" id="KAL2091287.1"/>
    </source>
</evidence>
<dbReference type="InterPro" id="IPR013568">
    <property type="entry name" value="SEFIR_dom"/>
</dbReference>
<comment type="subcellular location">
    <subcellularLocation>
        <location evidence="1">Cell membrane</location>
        <topology evidence="1">Single-pass membrane protein</topology>
    </subcellularLocation>
    <subcellularLocation>
        <location evidence="2">Membrane</location>
        <topology evidence="2">Single-pass type I membrane protein</topology>
    </subcellularLocation>
</comment>
<evidence type="ECO:0000256" key="1">
    <source>
        <dbReference type="ARBA" id="ARBA00004162"/>
    </source>
</evidence>
<keyword evidence="6 12" id="KW-1133">Transmembrane helix</keyword>
<evidence type="ECO:0000256" key="9">
    <source>
        <dbReference type="ARBA" id="ARBA00023180"/>
    </source>
</evidence>
<feature type="transmembrane region" description="Helical" evidence="12">
    <location>
        <begin position="398"/>
        <end position="420"/>
    </location>
</feature>
<evidence type="ECO:0000256" key="3">
    <source>
        <dbReference type="ARBA" id="ARBA00022475"/>
    </source>
</evidence>
<keyword evidence="9" id="KW-0325">Glycoprotein</keyword>
<keyword evidence="4 12" id="KW-0812">Transmembrane</keyword>
<dbReference type="Proteomes" id="UP001591681">
    <property type="component" value="Unassembled WGS sequence"/>
</dbReference>
<evidence type="ECO:0000256" key="10">
    <source>
        <dbReference type="ARBA" id="ARBA00023198"/>
    </source>
</evidence>
<dbReference type="PANTHER" id="PTHR15583:SF12">
    <property type="entry name" value="INTERLEUKIN-17 RECEPTOR C"/>
    <property type="match status" value="1"/>
</dbReference>
<dbReference type="AlphaFoldDB" id="A0ABD1JWM4"/>
<accession>A0ABD1JWM4</accession>
<dbReference type="GO" id="GO:0006954">
    <property type="term" value="P:inflammatory response"/>
    <property type="evidence" value="ECO:0007669"/>
    <property type="project" value="UniProtKB-KW"/>
</dbReference>
<feature type="signal peptide" evidence="13">
    <location>
        <begin position="1"/>
        <end position="21"/>
    </location>
</feature>
<keyword evidence="10" id="KW-0395">Inflammatory response</keyword>
<evidence type="ECO:0000256" key="4">
    <source>
        <dbReference type="ARBA" id="ARBA00022692"/>
    </source>
</evidence>
<feature type="region of interest" description="Disordered" evidence="11">
    <location>
        <begin position="85"/>
        <end position="108"/>
    </location>
</feature>
<protein>
    <recommendedName>
        <fullName evidence="14">SEFIR domain-containing protein</fullName>
    </recommendedName>
</protein>
<dbReference type="Gene3D" id="3.40.50.11530">
    <property type="match status" value="1"/>
</dbReference>
<dbReference type="InterPro" id="IPR027841">
    <property type="entry name" value="IL-17_rcpt_C/E_N"/>
</dbReference>
<evidence type="ECO:0000256" key="7">
    <source>
        <dbReference type="ARBA" id="ARBA00023136"/>
    </source>
</evidence>
<keyword evidence="3" id="KW-1003">Cell membrane</keyword>
<feature type="region of interest" description="Disordered" evidence="11">
    <location>
        <begin position="523"/>
        <end position="552"/>
    </location>
</feature>
<keyword evidence="5 13" id="KW-0732">Signal</keyword>
<organism evidence="15 16">
    <name type="scientific">Coilia grayii</name>
    <name type="common">Gray's grenadier anchovy</name>
    <dbReference type="NCBI Taxonomy" id="363190"/>
    <lineage>
        <taxon>Eukaryota</taxon>
        <taxon>Metazoa</taxon>
        <taxon>Chordata</taxon>
        <taxon>Craniata</taxon>
        <taxon>Vertebrata</taxon>
        <taxon>Euteleostomi</taxon>
        <taxon>Actinopterygii</taxon>
        <taxon>Neopterygii</taxon>
        <taxon>Teleostei</taxon>
        <taxon>Clupei</taxon>
        <taxon>Clupeiformes</taxon>
        <taxon>Clupeoidei</taxon>
        <taxon>Engraulidae</taxon>
        <taxon>Coilinae</taxon>
        <taxon>Coilia</taxon>
    </lineage>
</organism>
<name>A0ABD1JWM4_9TELE</name>
<dbReference type="Pfam" id="PF08357">
    <property type="entry name" value="SEFIR"/>
    <property type="match status" value="1"/>
</dbReference>
<dbReference type="InterPro" id="IPR039465">
    <property type="entry name" value="IL-17_rcpt-like"/>
</dbReference>
<evidence type="ECO:0000256" key="13">
    <source>
        <dbReference type="SAM" id="SignalP"/>
    </source>
</evidence>
<sequence>MALGQLFFCCCLLVLLSSTNSLNISNNTSKGLHGCVAEGEGHFMECGDSAVDVVSIEAEVHPCCKRDRGCVACLQVRLMLHVTDEDDEGEDDVEEESSTEDVAVKHPSHVSRSQKSAILKLCYTVTPQLTRCQCVECAVRPKLENTSGPEWLVLERDVTFGDTVHVTAKANHVVKNITKIIPPREPTVCRDLSCLDVEPPKLTTQVDLKKGEVKIRVKEGETHPVDMCLKTKRAQLCKLFNGTIPLHSVTPCLCIQAWWQNKDHRSENCPFSTQNLNADLPKGLPEENALAKVSASLELGRIHRGLPVLRYNVSVPCQGKLEVRLCHMAAAGICQDVTDGTGQDSYQEGHEAWMMSNDGSWVISGAFVNIASHLPPCIKLNVMEKDFGPWCAAYTSRWHWSIPIFAVMLLLSLIALGLYLKRTTLEKCFQKWQRRSLLQGGRGHVLLLHPPCDDPSLSELVCLLGSALKSLGFSVSLDLWCHTELGAVGPVPWLHSQMELLRSRGGRAVLVLSHAALERAGEWSGLSQGGPRGGGGFEGEEQGGGPGPHCPSSLPPTEVFSVALSCLLEDHQRGFAQRRFSMVQFDSHSPFTPAGVKPTLPLLFRGLSLYRLPTESQAFLNAVMAEQQDGVLERSWRWQSRWLSRELKRRLQNTDNLTGERLSRVLEDSGETVPLQP</sequence>
<evidence type="ECO:0000313" key="16">
    <source>
        <dbReference type="Proteomes" id="UP001591681"/>
    </source>
</evidence>
<proteinExistence type="predicted"/>
<feature type="chain" id="PRO_5044833915" description="SEFIR domain-containing protein" evidence="13">
    <location>
        <begin position="22"/>
        <end position="677"/>
    </location>
</feature>
<dbReference type="PANTHER" id="PTHR15583">
    <property type="entry name" value="INTERLEUKIN-17 RECEPTOR"/>
    <property type="match status" value="1"/>
</dbReference>
<keyword evidence="8" id="KW-0675">Receptor</keyword>